<evidence type="ECO:0000256" key="2">
    <source>
        <dbReference type="ARBA" id="ARBA00022692"/>
    </source>
</evidence>
<dbReference type="WBParaSite" id="MBELARI_LOCUS13634">
    <property type="protein sequence ID" value="MBELARI_LOCUS13634"/>
    <property type="gene ID" value="MBELARI_LOCUS13634"/>
</dbReference>
<dbReference type="AlphaFoldDB" id="A0AAF3J3C6"/>
<protein>
    <submittedName>
        <fullName evidence="9">Amino acid transporter transmembrane domain-containing protein</fullName>
    </submittedName>
</protein>
<comment type="subcellular location">
    <subcellularLocation>
        <location evidence="1">Membrane</location>
        <topology evidence="1">Multi-pass membrane protein</topology>
    </subcellularLocation>
</comment>
<evidence type="ECO:0000256" key="3">
    <source>
        <dbReference type="ARBA" id="ARBA00022989"/>
    </source>
</evidence>
<evidence type="ECO:0000256" key="4">
    <source>
        <dbReference type="ARBA" id="ARBA00023136"/>
    </source>
</evidence>
<proteinExistence type="predicted"/>
<feature type="transmembrane region" description="Helical" evidence="6">
    <location>
        <begin position="289"/>
        <end position="314"/>
    </location>
</feature>
<feature type="transmembrane region" description="Helical" evidence="6">
    <location>
        <begin position="218"/>
        <end position="239"/>
    </location>
</feature>
<accession>A0AAF3J3C6</accession>
<name>A0AAF3J3C6_9BILA</name>
<keyword evidence="8" id="KW-1185">Reference proteome</keyword>
<dbReference type="GO" id="GO:0005774">
    <property type="term" value="C:vacuolar membrane"/>
    <property type="evidence" value="ECO:0007669"/>
    <property type="project" value="TreeGrafter"/>
</dbReference>
<dbReference type="PANTHER" id="PTHR22950">
    <property type="entry name" value="AMINO ACID TRANSPORTER"/>
    <property type="match status" value="1"/>
</dbReference>
<evidence type="ECO:0000313" key="9">
    <source>
        <dbReference type="WBParaSite" id="MBELARI_LOCUS13634"/>
    </source>
</evidence>
<feature type="transmembrane region" description="Helical" evidence="6">
    <location>
        <begin position="194"/>
        <end position="211"/>
    </location>
</feature>
<evidence type="ECO:0000256" key="5">
    <source>
        <dbReference type="SAM" id="MobiDB-lite"/>
    </source>
</evidence>
<evidence type="ECO:0000259" key="7">
    <source>
        <dbReference type="Pfam" id="PF01490"/>
    </source>
</evidence>
<evidence type="ECO:0000256" key="6">
    <source>
        <dbReference type="SAM" id="Phobius"/>
    </source>
</evidence>
<feature type="transmembrane region" description="Helical" evidence="6">
    <location>
        <begin position="448"/>
        <end position="467"/>
    </location>
</feature>
<feature type="transmembrane region" description="Helical" evidence="6">
    <location>
        <begin position="383"/>
        <end position="400"/>
    </location>
</feature>
<feature type="region of interest" description="Disordered" evidence="5">
    <location>
        <begin position="36"/>
        <end position="55"/>
    </location>
</feature>
<sequence>MDSSEGGSNNFETSHLKYLDEDAKLPPIVVESIGKRNEKLPPIDDSHQEGEERTGDVVSSTGAVLTLSKAMFNTGCFSLPYAWKRGGLWVSFITSILVLCFNWYGNHVLVKSSQHLAKKSTKHDALDYGHLAQKVCQYSEHKLLRGIAKPVTYFVNATILFYQLGLCSVSVLFISVNMVNLGGRYLGSTKNEQMFIACTICLPFLILVNMFTRMKVIAYFAMTSAIFFAVGIVMILQYTVRQPNQFDQLPASSDFTGTATMIGILMYAFEGQTMMLPVENKLKHPEAFLAKFGVLSTTMLSCGSAMTAIGFLGYTSFGDQIAPSITSNVPKEGLYSAVNISLMIQTLIVHSIALYVIIDVFYSGFSKAINERCPRIPEIVLDKGFRLFWVLVTYGMAIGIPHLEIMIPLVGVTSGTLCALVFPPLFEMMTFWDEWKNSMSSLMRGIKISWNCFCIFIGVAAIAAGVYSNAIALVDAFSEGKKT</sequence>
<feature type="transmembrane region" description="Helical" evidence="6">
    <location>
        <begin position="87"/>
        <end position="105"/>
    </location>
</feature>
<evidence type="ECO:0000313" key="8">
    <source>
        <dbReference type="Proteomes" id="UP000887575"/>
    </source>
</evidence>
<dbReference type="Pfam" id="PF01490">
    <property type="entry name" value="Aa_trans"/>
    <property type="match status" value="1"/>
</dbReference>
<feature type="transmembrane region" description="Helical" evidence="6">
    <location>
        <begin position="334"/>
        <end position="362"/>
    </location>
</feature>
<dbReference type="PANTHER" id="PTHR22950:SF343">
    <property type="entry name" value="AMINO ACID TRANSPORTER SKAT-1-RELATED"/>
    <property type="match status" value="1"/>
</dbReference>
<keyword evidence="3 6" id="KW-1133">Transmembrane helix</keyword>
<keyword evidence="4 6" id="KW-0472">Membrane</keyword>
<dbReference type="Proteomes" id="UP000887575">
    <property type="component" value="Unassembled WGS sequence"/>
</dbReference>
<organism evidence="8 9">
    <name type="scientific">Mesorhabditis belari</name>
    <dbReference type="NCBI Taxonomy" id="2138241"/>
    <lineage>
        <taxon>Eukaryota</taxon>
        <taxon>Metazoa</taxon>
        <taxon>Ecdysozoa</taxon>
        <taxon>Nematoda</taxon>
        <taxon>Chromadorea</taxon>
        <taxon>Rhabditida</taxon>
        <taxon>Rhabditina</taxon>
        <taxon>Rhabditomorpha</taxon>
        <taxon>Rhabditoidea</taxon>
        <taxon>Rhabditidae</taxon>
        <taxon>Mesorhabditinae</taxon>
        <taxon>Mesorhabditis</taxon>
    </lineage>
</organism>
<feature type="transmembrane region" description="Helical" evidence="6">
    <location>
        <begin position="406"/>
        <end position="427"/>
    </location>
</feature>
<reference evidence="9" key="1">
    <citation type="submission" date="2024-02" db="UniProtKB">
        <authorList>
            <consortium name="WormBaseParasite"/>
        </authorList>
    </citation>
    <scope>IDENTIFICATION</scope>
</reference>
<dbReference type="GO" id="GO:0015179">
    <property type="term" value="F:L-amino acid transmembrane transporter activity"/>
    <property type="evidence" value="ECO:0007669"/>
    <property type="project" value="TreeGrafter"/>
</dbReference>
<feature type="transmembrane region" description="Helical" evidence="6">
    <location>
        <begin position="251"/>
        <end position="269"/>
    </location>
</feature>
<feature type="transmembrane region" description="Helical" evidence="6">
    <location>
        <begin position="151"/>
        <end position="174"/>
    </location>
</feature>
<feature type="domain" description="Amino acid transporter transmembrane" evidence="7">
    <location>
        <begin position="59"/>
        <end position="467"/>
    </location>
</feature>
<evidence type="ECO:0000256" key="1">
    <source>
        <dbReference type="ARBA" id="ARBA00004141"/>
    </source>
</evidence>
<keyword evidence="2 6" id="KW-0812">Transmembrane</keyword>
<dbReference type="InterPro" id="IPR013057">
    <property type="entry name" value="AA_transpt_TM"/>
</dbReference>